<evidence type="ECO:0000313" key="3">
    <source>
        <dbReference type="EMBL" id="PON50539.1"/>
    </source>
</evidence>
<evidence type="ECO:0000256" key="1">
    <source>
        <dbReference type="ARBA" id="ARBA00010020"/>
    </source>
</evidence>
<dbReference type="InterPro" id="IPR028457">
    <property type="entry name" value="ABI"/>
</dbReference>
<dbReference type="STRING" id="3476.A0A2P5BP21"/>
<dbReference type="EMBL" id="JXTB01000244">
    <property type="protein sequence ID" value="PON50539.1"/>
    <property type="molecule type" value="Genomic_DNA"/>
</dbReference>
<comment type="caution">
    <text evidence="3">The sequence shown here is derived from an EMBL/GenBank/DDBJ whole genome shotgun (WGS) entry which is preliminary data.</text>
</comment>
<sequence>MQSSEFWSQKDLVSDFNFDKSLKELRELRSQLHHAADYCESTFLNAKEKKVAVENTKEYICRAVVTVVDHLGCVSENINGLISKTNAFSEADIRINCLKQRFLLSQQFVHNLALSRLRWREIIPRHHPRYLSAPNTETEKSDEDLRDSTNVASTKIIDKKVVFKIEDDMPLPLFAYTYSQKPALSKGETNSVLPVRDGFSILSKSPNPAFHFQETKKKLRSRRSLHGSDILSLIRRTKRTA</sequence>
<accession>A0A2P5BP21</accession>
<evidence type="ECO:0000256" key="2">
    <source>
        <dbReference type="ARBA" id="ARBA00025223"/>
    </source>
</evidence>
<reference evidence="4" key="1">
    <citation type="submission" date="2016-06" db="EMBL/GenBank/DDBJ databases">
        <title>Parallel loss of symbiosis genes in relatives of nitrogen-fixing non-legume Parasponia.</title>
        <authorList>
            <person name="Van Velzen R."/>
            <person name="Holmer R."/>
            <person name="Bu F."/>
            <person name="Rutten L."/>
            <person name="Van Zeijl A."/>
            <person name="Liu W."/>
            <person name="Santuari L."/>
            <person name="Cao Q."/>
            <person name="Sharma T."/>
            <person name="Shen D."/>
            <person name="Roswanjaya Y."/>
            <person name="Wardhani T."/>
            <person name="Kalhor M.S."/>
            <person name="Jansen J."/>
            <person name="Van den Hoogen J."/>
            <person name="Gungor B."/>
            <person name="Hartog M."/>
            <person name="Hontelez J."/>
            <person name="Verver J."/>
            <person name="Yang W.-C."/>
            <person name="Schijlen E."/>
            <person name="Repin R."/>
            <person name="Schilthuizen M."/>
            <person name="Schranz E."/>
            <person name="Heidstra R."/>
            <person name="Miyata K."/>
            <person name="Fedorova E."/>
            <person name="Kohlen W."/>
            <person name="Bisseling T."/>
            <person name="Smit S."/>
            <person name="Geurts R."/>
        </authorList>
    </citation>
    <scope>NUCLEOTIDE SEQUENCE [LARGE SCALE GENOMIC DNA]</scope>
    <source>
        <strain evidence="4">cv. WU1-14</strain>
    </source>
</reference>
<dbReference type="OrthoDB" id="2159336at2759"/>
<organism evidence="3 4">
    <name type="scientific">Parasponia andersonii</name>
    <name type="common">Sponia andersonii</name>
    <dbReference type="NCBI Taxonomy" id="3476"/>
    <lineage>
        <taxon>Eukaryota</taxon>
        <taxon>Viridiplantae</taxon>
        <taxon>Streptophyta</taxon>
        <taxon>Embryophyta</taxon>
        <taxon>Tracheophyta</taxon>
        <taxon>Spermatophyta</taxon>
        <taxon>Magnoliopsida</taxon>
        <taxon>eudicotyledons</taxon>
        <taxon>Gunneridae</taxon>
        <taxon>Pentapetalae</taxon>
        <taxon>rosids</taxon>
        <taxon>fabids</taxon>
        <taxon>Rosales</taxon>
        <taxon>Cannabaceae</taxon>
        <taxon>Parasponia</taxon>
    </lineage>
</organism>
<keyword evidence="4" id="KW-1185">Reference proteome</keyword>
<name>A0A2P5BP21_PARAD</name>
<dbReference type="AlphaFoldDB" id="A0A2P5BP21"/>
<gene>
    <name evidence="3" type="ORF">PanWU01x14_222540</name>
</gene>
<dbReference type="Gene3D" id="6.10.140.1620">
    <property type="match status" value="1"/>
</dbReference>
<protein>
    <submittedName>
        <fullName evidence="3">ABI family</fullName>
    </submittedName>
</protein>
<dbReference type="Proteomes" id="UP000237105">
    <property type="component" value="Unassembled WGS sequence"/>
</dbReference>
<dbReference type="PANTHER" id="PTHR10460:SF11">
    <property type="entry name" value="PROTEIN ABIL5-RELATED"/>
    <property type="match status" value="1"/>
</dbReference>
<comment type="similarity">
    <text evidence="1">Belongs to the ABI family.</text>
</comment>
<proteinExistence type="inferred from homology"/>
<comment type="function">
    <text evidence="2">Involved in regulation of actin and microtubule organization. Part of a WAVE complex that activates the Arp2/3 complex.</text>
</comment>
<dbReference type="PANTHER" id="PTHR10460">
    <property type="entry name" value="ABL INTERACTOR FAMILY MEMBER"/>
    <property type="match status" value="1"/>
</dbReference>
<evidence type="ECO:0000313" key="4">
    <source>
        <dbReference type="Proteomes" id="UP000237105"/>
    </source>
</evidence>